<accession>A0ABQ4FNY5</accession>
<evidence type="ECO:0000259" key="12">
    <source>
        <dbReference type="PROSITE" id="PS52019"/>
    </source>
</evidence>
<feature type="domain" description="PKS/mFAS DH" evidence="12">
    <location>
        <begin position="914"/>
        <end position="1187"/>
    </location>
</feature>
<dbReference type="InterPro" id="IPR049551">
    <property type="entry name" value="PKS_DH_C"/>
</dbReference>
<dbReference type="PROSITE" id="PS52004">
    <property type="entry name" value="KS3_2"/>
    <property type="match status" value="1"/>
</dbReference>
<dbReference type="InterPro" id="IPR049900">
    <property type="entry name" value="PKS_mFAS_DH"/>
</dbReference>
<keyword evidence="7" id="KW-0511">Multifunctional enzyme</keyword>
<dbReference type="Gene3D" id="3.40.366.10">
    <property type="entry name" value="Malonyl-Coenzyme A Acyl Carrier Protein, domain 2"/>
    <property type="match status" value="1"/>
</dbReference>
<dbReference type="Pfam" id="PF16197">
    <property type="entry name" value="KAsynt_C_assoc"/>
    <property type="match status" value="1"/>
</dbReference>
<dbReference type="InterPro" id="IPR013968">
    <property type="entry name" value="PKS_KR"/>
</dbReference>
<dbReference type="InterPro" id="IPR049552">
    <property type="entry name" value="PKS_DH_N"/>
</dbReference>
<dbReference type="Pfam" id="PF21089">
    <property type="entry name" value="PKS_DH_N"/>
    <property type="match status" value="1"/>
</dbReference>
<evidence type="ECO:0000313" key="13">
    <source>
        <dbReference type="EMBL" id="GIH36526.1"/>
    </source>
</evidence>
<dbReference type="InterPro" id="IPR001227">
    <property type="entry name" value="Ac_transferase_dom_sf"/>
</dbReference>
<dbReference type="InterPro" id="IPR015083">
    <property type="entry name" value="NorB/c/GfsB-D-like_docking"/>
</dbReference>
<evidence type="ECO:0000256" key="9">
    <source>
        <dbReference type="PROSITE-ProRule" id="PRU01363"/>
    </source>
</evidence>
<dbReference type="PROSITE" id="PS00606">
    <property type="entry name" value="KS3_1"/>
    <property type="match status" value="1"/>
</dbReference>
<feature type="domain" description="Carrier" evidence="10">
    <location>
        <begin position="1654"/>
        <end position="1729"/>
    </location>
</feature>
<dbReference type="InterPro" id="IPR016039">
    <property type="entry name" value="Thiolase-like"/>
</dbReference>
<keyword evidence="4" id="KW-0597">Phosphoprotein</keyword>
<sequence length="1759" mass="182485">MDVPVEEIVAALRKSLLDNEALRQRNAELAAAATEPIAIIGMACRYPGGVTTPEELFQLAVDGRDGVSAFPADRGWDLEGLYDPEPGKPGHSIAREGGFLYDAADFDADFFGISPREALTLDPQQRLLLEVSWEAFERAGIDPASLNGSTTGVFGGVMYHDYGFGTSGGSDVTGRVAFTLGLQGPAVTIDTACSSSLVAIHLAAQALRTGECSLALAGGVTVMANPDMFVFFNTQRGLARDGRCKSFSADADGTGCSEGAGVVLLETLSNARRNGHPVLAVLRGSAINSDGASSGMTTPNGPSQQRVIRQALSNAGLSPADVDVVEAHGTGTTLGDPIEAQALLATYGRQRPEDGSPLLIGSIKSNLGHTQAAAGVAGVIKMVQALRNGVLPKILHLDEPTPHVDWSAGRAEPLREVRQWPAGARPRYAGVSSFGMSGTNAHVIIGEAPEEPPASDRLPLPAVPLLVSARTEESLRAQAGALRTRLVGESAAVSAPDLLDIAATLATGRAVHEHRAVVIAADRDEAVAGLSALADGGTRPNLWRGEAAAHRTAFLFAGQGTQRLGMGRELHGTFGVFASAFDEAVAALEGWLARPLREVVWGGDAEALARTGSAQPALFALEVALYRLLESFGVTPGYLAGHSIGELAAAHVAGVLSLSDAARLVAARGTLMQALPPGGTMIAVAAAEEEVLPLLTGRVGVAAVNGPRSVVVSGDAEEAEAIAAHFAALGRKTSRLRVSHAFHSPLMEPMLDEYAAVAAEIAYGEPRVPIVSTVTGEPAPAGTWSADYWVRHARDAVRFADAVRFLAGAGADRFVEIGPDGAVAGLAGEMLEPGRAETVALLARTVPETRALLTGLGRLHTGGVPVSWPALFEGRGARVADLPTTAFARRRYWSDDECGATANATGLGQRAVDHPLLTAVVAVPDTGGLLLTGRLSAQAQPWVPDHAISGTVLFPGTGLVELAIAAGDHVGCPTLEEFTLHAPLVLGDAPVEVQVSLGAADDTGRRPVTVYSRTAGGPLDAPWTRHAQGALSAEVAPPPAPELAEWPPPGAAPVDLDRAYERLADRGYDYGPAFQGLRAAWRDGDDWYAEVALPEHVEPGRFGIHPALLDAAMHADLLDEDSAGQTLLPYAWTGVSLHATGASALRVRIRRQGREEVTGVLVADWSGRPVLSVDALVSRAVDAGALRTPTGSELLRVEWTRPDTPPPGTGAVTVVDDLFQLGESVPDVVAYRCFGRDEAAADVPAAVRAACGRALGAVQAWLADRRYADSRLVLLTRNGVRVHDEAIDVGQAPVWGLARAAAAENHGRFAVVDVDAEAGEGMIAAAVASGEPEVAVRGGEILVPRLARVPAAVPVDVPADLAGGSAPWPATGTVLITGGTGGLGAVIARHLVTEHGVRSLLLAGRRGPAAPGAAELAEELRALGAEVSVAACDVSDRAAVAALLAEVPRERPLTGVVHAAGVAENALINTITPADVDLSLRAKADGAWHLHELTAGLELSAFVLVSSAGGQVLAAGQAGYAAANVFLDALAVHRTASGLPATSMAFGLWDVDTGLSTGLGEADRQRMRRQGLPPLSPSDGLALFDAALDAGAPALVPLRVDQTALDARTDEVPALLRGLRSRRVRRVAAEADGRPAASDLAASLAELAPADRERVVLDLVRTHAAAVLGHDRNTAIGPDRGFLDLGFDSLSALELRNRLTTATGHRLPPTLIFDYPTAAAVARHLVELFTAKLPAPEVDLGSATADELFAILDNELETL</sequence>
<dbReference type="Pfam" id="PF22953">
    <property type="entry name" value="SpnB_Rossmann"/>
    <property type="match status" value="1"/>
</dbReference>
<dbReference type="InterPro" id="IPR006162">
    <property type="entry name" value="Ppantetheine_attach_site"/>
</dbReference>
<keyword evidence="6" id="KW-0045">Antibiotic biosynthesis</keyword>
<dbReference type="SUPFAM" id="SSF53901">
    <property type="entry name" value="Thiolase-like"/>
    <property type="match status" value="1"/>
</dbReference>
<dbReference type="Pfam" id="PF00698">
    <property type="entry name" value="Acyl_transf_1"/>
    <property type="match status" value="1"/>
</dbReference>
<evidence type="ECO:0000259" key="10">
    <source>
        <dbReference type="PROSITE" id="PS50075"/>
    </source>
</evidence>
<evidence type="ECO:0000256" key="6">
    <source>
        <dbReference type="ARBA" id="ARBA00023194"/>
    </source>
</evidence>
<dbReference type="SUPFAM" id="SSF51735">
    <property type="entry name" value="NAD(P)-binding Rossmann-fold domains"/>
    <property type="match status" value="2"/>
</dbReference>
<dbReference type="InterPro" id="IPR032821">
    <property type="entry name" value="PKS_assoc"/>
</dbReference>
<dbReference type="Gene3D" id="3.30.70.3290">
    <property type="match status" value="1"/>
</dbReference>
<dbReference type="InterPro" id="IPR042104">
    <property type="entry name" value="PKS_dehydratase_sf"/>
</dbReference>
<dbReference type="InterPro" id="IPR009081">
    <property type="entry name" value="PP-bd_ACP"/>
</dbReference>
<keyword evidence="14" id="KW-1185">Reference proteome</keyword>
<dbReference type="InterPro" id="IPR050091">
    <property type="entry name" value="PKS_NRPS_Biosynth_Enz"/>
</dbReference>
<dbReference type="PROSITE" id="PS50075">
    <property type="entry name" value="CARRIER"/>
    <property type="match status" value="1"/>
</dbReference>
<dbReference type="Gene3D" id="1.10.1200.10">
    <property type="entry name" value="ACP-like"/>
    <property type="match status" value="1"/>
</dbReference>
<dbReference type="SUPFAM" id="SSF47336">
    <property type="entry name" value="ACP-like"/>
    <property type="match status" value="1"/>
</dbReference>
<dbReference type="SMART" id="SM00822">
    <property type="entry name" value="PKS_KR"/>
    <property type="match status" value="1"/>
</dbReference>
<dbReference type="SMART" id="SM00827">
    <property type="entry name" value="PKS_AT"/>
    <property type="match status" value="1"/>
</dbReference>
<dbReference type="InterPro" id="IPR020807">
    <property type="entry name" value="PKS_DH"/>
</dbReference>
<feature type="active site" description="Proton donor; for dehydratase activity" evidence="9">
    <location>
        <position position="1110"/>
    </location>
</feature>
<proteinExistence type="predicted"/>
<feature type="region of interest" description="N-terminal hotdog fold" evidence="9">
    <location>
        <begin position="914"/>
        <end position="1038"/>
    </location>
</feature>
<dbReference type="PANTHER" id="PTHR43775:SF51">
    <property type="entry name" value="INACTIVE PHENOLPHTHIOCEROL SYNTHESIS POLYKETIDE SYNTHASE TYPE I PKS1-RELATED"/>
    <property type="match status" value="1"/>
</dbReference>
<dbReference type="Gene3D" id="3.10.129.110">
    <property type="entry name" value="Polyketide synthase dehydratase"/>
    <property type="match status" value="1"/>
</dbReference>
<dbReference type="PROSITE" id="PS52019">
    <property type="entry name" value="PKS_MFAS_DH"/>
    <property type="match status" value="1"/>
</dbReference>
<dbReference type="Pfam" id="PF08990">
    <property type="entry name" value="Docking"/>
    <property type="match status" value="1"/>
</dbReference>
<dbReference type="InterPro" id="IPR018201">
    <property type="entry name" value="Ketoacyl_synth_AS"/>
</dbReference>
<dbReference type="Proteomes" id="UP000651728">
    <property type="component" value="Unassembled WGS sequence"/>
</dbReference>
<dbReference type="InterPro" id="IPR016035">
    <property type="entry name" value="Acyl_Trfase/lysoPLipase"/>
</dbReference>
<evidence type="ECO:0000256" key="2">
    <source>
        <dbReference type="ARBA" id="ARBA00004792"/>
    </source>
</evidence>
<dbReference type="CDD" id="cd00833">
    <property type="entry name" value="PKS"/>
    <property type="match status" value="1"/>
</dbReference>
<dbReference type="Pfam" id="PF00550">
    <property type="entry name" value="PP-binding"/>
    <property type="match status" value="1"/>
</dbReference>
<dbReference type="Pfam" id="PF08659">
    <property type="entry name" value="KR"/>
    <property type="match status" value="1"/>
</dbReference>
<dbReference type="Pfam" id="PF00109">
    <property type="entry name" value="ketoacyl-synt"/>
    <property type="match status" value="1"/>
</dbReference>
<feature type="region of interest" description="C-terminal hotdog fold" evidence="9">
    <location>
        <begin position="1051"/>
        <end position="1187"/>
    </location>
</feature>
<dbReference type="Pfam" id="PF14765">
    <property type="entry name" value="PS-DH"/>
    <property type="match status" value="1"/>
</dbReference>
<dbReference type="InterPro" id="IPR036291">
    <property type="entry name" value="NAD(P)-bd_dom_sf"/>
</dbReference>
<evidence type="ECO:0000256" key="3">
    <source>
        <dbReference type="ARBA" id="ARBA00022450"/>
    </source>
</evidence>
<organism evidence="13 14">
    <name type="scientific">Microbispora amethystogenes</name>
    <dbReference type="NCBI Taxonomy" id="1427754"/>
    <lineage>
        <taxon>Bacteria</taxon>
        <taxon>Bacillati</taxon>
        <taxon>Actinomycetota</taxon>
        <taxon>Actinomycetes</taxon>
        <taxon>Streptosporangiales</taxon>
        <taxon>Streptosporangiaceae</taxon>
        <taxon>Microbispora</taxon>
    </lineage>
</organism>
<dbReference type="SMART" id="SM00823">
    <property type="entry name" value="PKS_PP"/>
    <property type="match status" value="1"/>
</dbReference>
<dbReference type="InterPro" id="IPR020806">
    <property type="entry name" value="PKS_PP-bd"/>
</dbReference>
<evidence type="ECO:0000256" key="7">
    <source>
        <dbReference type="ARBA" id="ARBA00023268"/>
    </source>
</evidence>
<gene>
    <name evidence="13" type="ORF">Mam01_66900</name>
</gene>
<dbReference type="InterPro" id="IPR057326">
    <property type="entry name" value="KR_dom"/>
</dbReference>
<dbReference type="InterPro" id="IPR014031">
    <property type="entry name" value="Ketoacyl_synth_C"/>
</dbReference>
<evidence type="ECO:0000256" key="8">
    <source>
        <dbReference type="ARBA" id="ARBA00023315"/>
    </source>
</evidence>
<dbReference type="Gene3D" id="3.40.50.720">
    <property type="entry name" value="NAD(P)-binding Rossmann-like Domain"/>
    <property type="match status" value="1"/>
</dbReference>
<dbReference type="RefSeq" id="WP_204289126.1">
    <property type="nucleotide sequence ID" value="NZ_BAABEJ010000031.1"/>
</dbReference>
<dbReference type="PROSITE" id="PS00012">
    <property type="entry name" value="PHOSPHOPANTETHEINE"/>
    <property type="match status" value="1"/>
</dbReference>
<dbReference type="PANTHER" id="PTHR43775">
    <property type="entry name" value="FATTY ACID SYNTHASE"/>
    <property type="match status" value="1"/>
</dbReference>
<dbReference type="SMART" id="SM00825">
    <property type="entry name" value="PKS_KS"/>
    <property type="match status" value="1"/>
</dbReference>
<dbReference type="InterPro" id="IPR055123">
    <property type="entry name" value="SpnB-like_Rossmann"/>
</dbReference>
<comment type="caution">
    <text evidence="13">The sequence shown here is derived from an EMBL/GenBank/DDBJ whole genome shotgun (WGS) entry which is preliminary data.</text>
</comment>
<dbReference type="EMBL" id="BOOB01000062">
    <property type="protein sequence ID" value="GIH36526.1"/>
    <property type="molecule type" value="Genomic_DNA"/>
</dbReference>
<name>A0ABQ4FNY5_9ACTN</name>
<dbReference type="Pfam" id="PF02801">
    <property type="entry name" value="Ketoacyl-synt_C"/>
    <property type="match status" value="1"/>
</dbReference>
<dbReference type="SUPFAM" id="SSF55048">
    <property type="entry name" value="Probable ACP-binding domain of malonyl-CoA ACP transacylase"/>
    <property type="match status" value="1"/>
</dbReference>
<dbReference type="InterPro" id="IPR016036">
    <property type="entry name" value="Malonyl_transacylase_ACP-bd"/>
</dbReference>
<dbReference type="InterPro" id="IPR020841">
    <property type="entry name" value="PKS_Beta-ketoAc_synthase_dom"/>
</dbReference>
<dbReference type="InterPro" id="IPR036736">
    <property type="entry name" value="ACP-like_sf"/>
</dbReference>
<comment type="cofactor">
    <cofactor evidence="1">
        <name>pantetheine 4'-phosphate</name>
        <dbReference type="ChEBI" id="CHEBI:47942"/>
    </cofactor>
</comment>
<feature type="domain" description="Ketosynthase family 3 (KS3)" evidence="11">
    <location>
        <begin position="34"/>
        <end position="447"/>
    </location>
</feature>
<dbReference type="Gene3D" id="3.40.47.10">
    <property type="match status" value="1"/>
</dbReference>
<protein>
    <submittedName>
        <fullName evidence="13">Uncharacterized protein</fullName>
    </submittedName>
</protein>
<feature type="active site" description="Proton acceptor; for dehydratase activity" evidence="9">
    <location>
        <position position="946"/>
    </location>
</feature>
<dbReference type="SUPFAM" id="SSF52151">
    <property type="entry name" value="FabD/lysophospholipase-like"/>
    <property type="match status" value="1"/>
</dbReference>
<keyword evidence="8" id="KW-0012">Acyltransferase</keyword>
<dbReference type="InterPro" id="IPR014030">
    <property type="entry name" value="Ketoacyl_synth_N"/>
</dbReference>
<evidence type="ECO:0000256" key="1">
    <source>
        <dbReference type="ARBA" id="ARBA00001957"/>
    </source>
</evidence>
<keyword evidence="3" id="KW-0596">Phosphopantetheine</keyword>
<evidence type="ECO:0000313" key="14">
    <source>
        <dbReference type="Proteomes" id="UP000651728"/>
    </source>
</evidence>
<keyword evidence="5" id="KW-0808">Transferase</keyword>
<reference evidence="13 14" key="1">
    <citation type="submission" date="2021-01" db="EMBL/GenBank/DDBJ databases">
        <title>Whole genome shotgun sequence of Microbispora amethystogenes NBRC 101907.</title>
        <authorList>
            <person name="Komaki H."/>
            <person name="Tamura T."/>
        </authorList>
    </citation>
    <scope>NUCLEOTIDE SEQUENCE [LARGE SCALE GENOMIC DNA]</scope>
    <source>
        <strain evidence="13 14">NBRC 101907</strain>
    </source>
</reference>
<evidence type="ECO:0000259" key="11">
    <source>
        <dbReference type="PROSITE" id="PS52004"/>
    </source>
</evidence>
<dbReference type="SMART" id="SM01294">
    <property type="entry name" value="PKS_PP_betabranch"/>
    <property type="match status" value="1"/>
</dbReference>
<evidence type="ECO:0000256" key="4">
    <source>
        <dbReference type="ARBA" id="ARBA00022553"/>
    </source>
</evidence>
<dbReference type="InterPro" id="IPR014043">
    <property type="entry name" value="Acyl_transferase_dom"/>
</dbReference>
<dbReference type="CDD" id="cd08956">
    <property type="entry name" value="KR_3_FAS_SDR_x"/>
    <property type="match status" value="1"/>
</dbReference>
<dbReference type="SMART" id="SM00826">
    <property type="entry name" value="PKS_DH"/>
    <property type="match status" value="1"/>
</dbReference>
<evidence type="ECO:0000256" key="5">
    <source>
        <dbReference type="ARBA" id="ARBA00022679"/>
    </source>
</evidence>
<comment type="pathway">
    <text evidence="2">Antibiotic biosynthesis.</text>
</comment>